<dbReference type="PRINTS" id="PR00039">
    <property type="entry name" value="HTHLYSR"/>
</dbReference>
<comment type="caution">
    <text evidence="6">The sequence shown here is derived from an EMBL/GenBank/DDBJ whole genome shotgun (WGS) entry which is preliminary data.</text>
</comment>
<comment type="similarity">
    <text evidence="1">Belongs to the LysR transcriptional regulatory family.</text>
</comment>
<feature type="domain" description="HTH lysR-type" evidence="5">
    <location>
        <begin position="2"/>
        <end position="59"/>
    </location>
</feature>
<dbReference type="GO" id="GO:0005829">
    <property type="term" value="C:cytosol"/>
    <property type="evidence" value="ECO:0007669"/>
    <property type="project" value="TreeGrafter"/>
</dbReference>
<name>A0A4Z0AS81_9PSED</name>
<accession>A0A4Z0AS81</accession>
<protein>
    <submittedName>
        <fullName evidence="6">LysR family transcriptional regulator</fullName>
    </submittedName>
</protein>
<evidence type="ECO:0000256" key="3">
    <source>
        <dbReference type="ARBA" id="ARBA00023125"/>
    </source>
</evidence>
<sequence>MMNLMHWRLLVAVADHGSITAAAERVGMTQSAASQAMAGMEATLGAQLFTREPRKTLPTALGLSVIEQARVMLGALQVIRSTVDDARPTLRGTLRIASFPMVLATFLTPLLQRFAQLYPGIEVTTLDVSDNEVHTLLSADLIDLGVVLNPKPEQNATVLGRDFWMAVLPTSHFLAQRPADATVTLAELLDQPFVLATGGCVANARSLGAAAGLTLRDIRVEVREWSSAFSLVREGVGVTLVPEMALPVQRNGLRVMPLTVPLHREFALVGTPSRAPSAATCALLKMLAD</sequence>
<dbReference type="Gene3D" id="1.10.10.10">
    <property type="entry name" value="Winged helix-like DNA-binding domain superfamily/Winged helix DNA-binding domain"/>
    <property type="match status" value="1"/>
</dbReference>
<evidence type="ECO:0000313" key="6">
    <source>
        <dbReference type="EMBL" id="TFY89261.1"/>
    </source>
</evidence>
<proteinExistence type="inferred from homology"/>
<dbReference type="PANTHER" id="PTHR30419">
    <property type="entry name" value="HTH-TYPE TRANSCRIPTIONAL REGULATOR YBHD"/>
    <property type="match status" value="1"/>
</dbReference>
<dbReference type="CDD" id="cd05466">
    <property type="entry name" value="PBP2_LTTR_substrate"/>
    <property type="match status" value="1"/>
</dbReference>
<keyword evidence="4" id="KW-0804">Transcription</keyword>
<dbReference type="InterPro" id="IPR036390">
    <property type="entry name" value="WH_DNA-bd_sf"/>
</dbReference>
<dbReference type="PROSITE" id="PS50931">
    <property type="entry name" value="HTH_LYSR"/>
    <property type="match status" value="1"/>
</dbReference>
<dbReference type="InterPro" id="IPR000847">
    <property type="entry name" value="LysR_HTH_N"/>
</dbReference>
<dbReference type="InterPro" id="IPR050950">
    <property type="entry name" value="HTH-type_LysR_regulators"/>
</dbReference>
<dbReference type="Pfam" id="PF03466">
    <property type="entry name" value="LysR_substrate"/>
    <property type="match status" value="1"/>
</dbReference>
<evidence type="ECO:0000256" key="4">
    <source>
        <dbReference type="ARBA" id="ARBA00023163"/>
    </source>
</evidence>
<dbReference type="Gene3D" id="3.40.190.290">
    <property type="match status" value="1"/>
</dbReference>
<evidence type="ECO:0000313" key="7">
    <source>
        <dbReference type="Proteomes" id="UP000297391"/>
    </source>
</evidence>
<dbReference type="Pfam" id="PF00126">
    <property type="entry name" value="HTH_1"/>
    <property type="match status" value="1"/>
</dbReference>
<keyword evidence="7" id="KW-1185">Reference proteome</keyword>
<dbReference type="InterPro" id="IPR036388">
    <property type="entry name" value="WH-like_DNA-bd_sf"/>
</dbReference>
<dbReference type="OrthoDB" id="9785745at2"/>
<evidence type="ECO:0000259" key="5">
    <source>
        <dbReference type="PROSITE" id="PS50931"/>
    </source>
</evidence>
<dbReference type="AlphaFoldDB" id="A0A4Z0AS81"/>
<dbReference type="Proteomes" id="UP000297391">
    <property type="component" value="Unassembled WGS sequence"/>
</dbReference>
<organism evidence="6 7">
    <name type="scientific">Pseudomonas kairouanensis</name>
    <dbReference type="NCBI Taxonomy" id="2293832"/>
    <lineage>
        <taxon>Bacteria</taxon>
        <taxon>Pseudomonadati</taxon>
        <taxon>Pseudomonadota</taxon>
        <taxon>Gammaproteobacteria</taxon>
        <taxon>Pseudomonadales</taxon>
        <taxon>Pseudomonadaceae</taxon>
        <taxon>Pseudomonas</taxon>
    </lineage>
</organism>
<evidence type="ECO:0000256" key="2">
    <source>
        <dbReference type="ARBA" id="ARBA00023015"/>
    </source>
</evidence>
<evidence type="ECO:0000256" key="1">
    <source>
        <dbReference type="ARBA" id="ARBA00009437"/>
    </source>
</evidence>
<dbReference type="InterPro" id="IPR005119">
    <property type="entry name" value="LysR_subst-bd"/>
</dbReference>
<reference evidence="6 7" key="1">
    <citation type="journal article" date="2019" name="Syst. Appl. Microbiol.">
        <title>New species of pathogenic Pseudomonas isolated from citrus in Tunisia: Proposal of Pseudomonas kairouanensis sp. nov. and Pseudomonas nabeulensis sp. nov.</title>
        <authorList>
            <person name="Oueslati M."/>
            <person name="Mulet M."/>
            <person name="Gomila M."/>
            <person name="Berge O."/>
            <person name="Hajlaoui M.R."/>
            <person name="Lalucat J."/>
            <person name="Sadfi-Zouaoui N."/>
            <person name="Garcia-Valdes E."/>
        </authorList>
    </citation>
    <scope>NUCLEOTIDE SEQUENCE [LARGE SCALE GENOMIC DNA]</scope>
    <source>
        <strain evidence="6 7">KC12</strain>
    </source>
</reference>
<dbReference type="GO" id="GO:0003677">
    <property type="term" value="F:DNA binding"/>
    <property type="evidence" value="ECO:0007669"/>
    <property type="project" value="UniProtKB-KW"/>
</dbReference>
<dbReference type="GO" id="GO:0003700">
    <property type="term" value="F:DNA-binding transcription factor activity"/>
    <property type="evidence" value="ECO:0007669"/>
    <property type="project" value="InterPro"/>
</dbReference>
<keyword evidence="3" id="KW-0238">DNA-binding</keyword>
<dbReference type="SUPFAM" id="SSF46785">
    <property type="entry name" value="Winged helix' DNA-binding domain"/>
    <property type="match status" value="1"/>
</dbReference>
<dbReference type="EMBL" id="QUZU01000012">
    <property type="protein sequence ID" value="TFY89261.1"/>
    <property type="molecule type" value="Genomic_DNA"/>
</dbReference>
<dbReference type="RefSeq" id="WP_135289372.1">
    <property type="nucleotide sequence ID" value="NZ_QUZU01000012.1"/>
</dbReference>
<dbReference type="SUPFAM" id="SSF53850">
    <property type="entry name" value="Periplasmic binding protein-like II"/>
    <property type="match status" value="1"/>
</dbReference>
<keyword evidence="2" id="KW-0805">Transcription regulation</keyword>
<gene>
    <name evidence="6" type="ORF">DYL59_12030</name>
</gene>